<proteinExistence type="predicted"/>
<dbReference type="AlphaFoldDB" id="A0A0F8W6M8"/>
<comment type="caution">
    <text evidence="1">The sequence shown here is derived from an EMBL/GenBank/DDBJ whole genome shotgun (WGS) entry which is preliminary data.</text>
</comment>
<evidence type="ECO:0000313" key="1">
    <source>
        <dbReference type="EMBL" id="KKK52298.1"/>
    </source>
</evidence>
<evidence type="ECO:0008006" key="2">
    <source>
        <dbReference type="Google" id="ProtNLM"/>
    </source>
</evidence>
<gene>
    <name evidence="1" type="ORF">LCGC14_3106330</name>
</gene>
<name>A0A0F8W6M8_9ZZZZ</name>
<dbReference type="EMBL" id="LAZR01067090">
    <property type="protein sequence ID" value="KKK52298.1"/>
    <property type="molecule type" value="Genomic_DNA"/>
</dbReference>
<accession>A0A0F8W6M8</accession>
<protein>
    <recommendedName>
        <fullName evidence="2">HNH endonuclease</fullName>
    </recommendedName>
</protein>
<organism evidence="1">
    <name type="scientific">marine sediment metagenome</name>
    <dbReference type="NCBI Taxonomy" id="412755"/>
    <lineage>
        <taxon>unclassified sequences</taxon>
        <taxon>metagenomes</taxon>
        <taxon>ecological metagenomes</taxon>
    </lineage>
</organism>
<reference evidence="1" key="1">
    <citation type="journal article" date="2015" name="Nature">
        <title>Complex archaea that bridge the gap between prokaryotes and eukaryotes.</title>
        <authorList>
            <person name="Spang A."/>
            <person name="Saw J.H."/>
            <person name="Jorgensen S.L."/>
            <person name="Zaremba-Niedzwiedzka K."/>
            <person name="Martijn J."/>
            <person name="Lind A.E."/>
            <person name="van Eijk R."/>
            <person name="Schleper C."/>
            <person name="Guy L."/>
            <person name="Ettema T.J."/>
        </authorList>
    </citation>
    <scope>NUCLEOTIDE SEQUENCE</scope>
</reference>
<sequence length="91" mass="10813">AIMPEYNKLITELRDQCNNRSELSGEKSDWRSDYNAEPHHIMGRIGKDLINPFNIIFLTSTEHAMQDNNGYEEKRKLLEYIRPIREKQGYQ</sequence>
<feature type="non-terminal residue" evidence="1">
    <location>
        <position position="1"/>
    </location>
</feature>